<accession>A0ABT5FHI6</accession>
<evidence type="ECO:0000313" key="1">
    <source>
        <dbReference type="EMBL" id="MDC2890666.1"/>
    </source>
</evidence>
<sequence>MVIASAGNEVNKQPVVVLVKGSRSAKMELVVEELIKQIEFSVNDDNDKNNNKNSKGTASC</sequence>
<gene>
    <name evidence="1" type="ORF">PN838_20390</name>
</gene>
<dbReference type="Proteomes" id="UP001528411">
    <property type="component" value="Unassembled WGS sequence"/>
</dbReference>
<protein>
    <submittedName>
        <fullName evidence="1">Uncharacterized protein</fullName>
    </submittedName>
</protein>
<keyword evidence="2" id="KW-1185">Reference proteome</keyword>
<name>A0ABT5FHI6_9GAMM</name>
<proteinExistence type="predicted"/>
<dbReference type="InterPro" id="IPR036615">
    <property type="entry name" value="Mur_ligase_C_dom_sf"/>
</dbReference>
<organism evidence="1 2">
    <name type="scientific">Psychrosphaera algicola</name>
    <dbReference type="NCBI Taxonomy" id="3023714"/>
    <lineage>
        <taxon>Bacteria</taxon>
        <taxon>Pseudomonadati</taxon>
        <taxon>Pseudomonadota</taxon>
        <taxon>Gammaproteobacteria</taxon>
        <taxon>Alteromonadales</taxon>
        <taxon>Pseudoalteromonadaceae</taxon>
        <taxon>Psychrosphaera</taxon>
    </lineage>
</organism>
<dbReference type="Gene3D" id="3.90.190.20">
    <property type="entry name" value="Mur ligase, C-terminal domain"/>
    <property type="match status" value="1"/>
</dbReference>
<dbReference type="EMBL" id="JAQOMS010000002">
    <property type="protein sequence ID" value="MDC2890666.1"/>
    <property type="molecule type" value="Genomic_DNA"/>
</dbReference>
<reference evidence="1 2" key="1">
    <citation type="submission" date="2023-01" db="EMBL/GenBank/DDBJ databases">
        <title>Psychrosphaera sp. nov., isolated from marine algae.</title>
        <authorList>
            <person name="Bayburt H."/>
            <person name="Choi B.J."/>
            <person name="Kim J.M."/>
            <person name="Choi D.G."/>
            <person name="Jeon C.O."/>
        </authorList>
    </citation>
    <scope>NUCLEOTIDE SEQUENCE [LARGE SCALE GENOMIC DNA]</scope>
    <source>
        <strain evidence="1 2">G1-22</strain>
    </source>
</reference>
<evidence type="ECO:0000313" key="2">
    <source>
        <dbReference type="Proteomes" id="UP001528411"/>
    </source>
</evidence>
<comment type="caution">
    <text evidence="1">The sequence shown here is derived from an EMBL/GenBank/DDBJ whole genome shotgun (WGS) entry which is preliminary data.</text>
</comment>